<dbReference type="EMBL" id="JAIVGD010000019">
    <property type="protein sequence ID" value="KAH0748436.1"/>
    <property type="molecule type" value="Genomic_DNA"/>
</dbReference>
<comment type="caution">
    <text evidence="1">The sequence shown here is derived from an EMBL/GenBank/DDBJ whole genome shotgun (WGS) entry which is preliminary data.</text>
</comment>
<gene>
    <name evidence="1" type="ORF">KY290_027668</name>
</gene>
<evidence type="ECO:0000313" key="1">
    <source>
        <dbReference type="EMBL" id="KAH0748436.1"/>
    </source>
</evidence>
<keyword evidence="2" id="KW-1185">Reference proteome</keyword>
<sequence length="88" mass="9332">MTGRCLSSKVVCFAPQLIHIARALMGGGGGGGGGGGCFSIYLSSNPEDSEDGMFFTSLAARAAFWMTENLRKIKLVWYLMGDAKSAYV</sequence>
<evidence type="ECO:0000313" key="2">
    <source>
        <dbReference type="Proteomes" id="UP000826656"/>
    </source>
</evidence>
<reference evidence="1 2" key="1">
    <citation type="journal article" date="2021" name="bioRxiv">
        <title>Chromosome-scale and haplotype-resolved genome assembly of a tetraploid potato cultivar.</title>
        <authorList>
            <person name="Sun H."/>
            <person name="Jiao W.-B."/>
            <person name="Krause K."/>
            <person name="Campoy J.A."/>
            <person name="Goel M."/>
            <person name="Folz-Donahue K."/>
            <person name="Kukat C."/>
            <person name="Huettel B."/>
            <person name="Schneeberger K."/>
        </authorList>
    </citation>
    <scope>NUCLEOTIDE SEQUENCE [LARGE SCALE GENOMIC DNA]</scope>
    <source>
        <strain evidence="1">SolTubOtavaFocal</strain>
        <tissue evidence="1">Leaves</tissue>
    </source>
</reference>
<name>A0ABQ7UFP0_SOLTU</name>
<protein>
    <submittedName>
        <fullName evidence="1">Uncharacterized protein</fullName>
    </submittedName>
</protein>
<proteinExistence type="predicted"/>
<organism evidence="1 2">
    <name type="scientific">Solanum tuberosum</name>
    <name type="common">Potato</name>
    <dbReference type="NCBI Taxonomy" id="4113"/>
    <lineage>
        <taxon>Eukaryota</taxon>
        <taxon>Viridiplantae</taxon>
        <taxon>Streptophyta</taxon>
        <taxon>Embryophyta</taxon>
        <taxon>Tracheophyta</taxon>
        <taxon>Spermatophyta</taxon>
        <taxon>Magnoliopsida</taxon>
        <taxon>eudicotyledons</taxon>
        <taxon>Gunneridae</taxon>
        <taxon>Pentapetalae</taxon>
        <taxon>asterids</taxon>
        <taxon>lamiids</taxon>
        <taxon>Solanales</taxon>
        <taxon>Solanaceae</taxon>
        <taxon>Solanoideae</taxon>
        <taxon>Solaneae</taxon>
        <taxon>Solanum</taxon>
    </lineage>
</organism>
<dbReference type="Proteomes" id="UP000826656">
    <property type="component" value="Unassembled WGS sequence"/>
</dbReference>
<accession>A0ABQ7UFP0</accession>